<evidence type="ECO:0000256" key="2">
    <source>
        <dbReference type="ARBA" id="ARBA00022679"/>
    </source>
</evidence>
<reference evidence="3" key="1">
    <citation type="journal article" date="2020" name="Biotechnol. Biofuels">
        <title>New insights from the biogas microbiome by comprehensive genome-resolved metagenomics of nearly 1600 species originating from multiple anaerobic digesters.</title>
        <authorList>
            <person name="Campanaro S."/>
            <person name="Treu L."/>
            <person name="Rodriguez-R L.M."/>
            <person name="Kovalovszki A."/>
            <person name="Ziels R.M."/>
            <person name="Maus I."/>
            <person name="Zhu X."/>
            <person name="Kougias P.G."/>
            <person name="Basile A."/>
            <person name="Luo G."/>
            <person name="Schluter A."/>
            <person name="Konstantinidis K.T."/>
            <person name="Angelidaki I."/>
        </authorList>
    </citation>
    <scope>NUCLEOTIDE SEQUENCE</scope>
    <source>
        <strain evidence="3">AS01afH2WH_6</strain>
    </source>
</reference>
<keyword evidence="2" id="KW-0808">Transferase</keyword>
<gene>
    <name evidence="3" type="ORF">GXW98_04060</name>
</gene>
<evidence type="ECO:0000313" key="4">
    <source>
        <dbReference type="Proteomes" id="UP000767327"/>
    </source>
</evidence>
<dbReference type="EMBL" id="JAAXZR010000017">
    <property type="protein sequence ID" value="NLT79447.1"/>
    <property type="molecule type" value="Genomic_DNA"/>
</dbReference>
<dbReference type="SUPFAM" id="SSF48576">
    <property type="entry name" value="Terpenoid synthases"/>
    <property type="match status" value="1"/>
</dbReference>
<dbReference type="InterPro" id="IPR008949">
    <property type="entry name" value="Isoprenoid_synthase_dom_sf"/>
</dbReference>
<proteinExistence type="predicted"/>
<accession>A0A971ICU3</accession>
<dbReference type="GO" id="GO:0004311">
    <property type="term" value="F:geranylgeranyl diphosphate synthase activity"/>
    <property type="evidence" value="ECO:0007669"/>
    <property type="project" value="InterPro"/>
</dbReference>
<evidence type="ECO:0000313" key="3">
    <source>
        <dbReference type="EMBL" id="NLT79447.1"/>
    </source>
</evidence>
<comment type="caution">
    <text evidence="3">The sequence shown here is derived from an EMBL/GenBank/DDBJ whole genome shotgun (WGS) entry which is preliminary data.</text>
</comment>
<dbReference type="SFLD" id="SFLDS00005">
    <property type="entry name" value="Isoprenoid_Synthase_Type_I"/>
    <property type="match status" value="1"/>
</dbReference>
<dbReference type="InterPro" id="IPR033904">
    <property type="entry name" value="Trans_IPPS_HH"/>
</dbReference>
<sequence length="325" mass="36717">MSDSKLAESFEAAEAIMREQAVSFYLAFRSLPPERFRAVTAVYAFCRYADDVVDEGGSSSLPLLDDLERGVHHLYHGVTDAEDGGDSTPDIASGKPWWDAFAFSTAAYHVREADLMMQITGQRMDAHFHDLENTQELVEYARLVAGSVGRVLVPILVKDSTVIGNDEFMKACESLGVAMQITNILRDVGEDIRERDRVYIPRSVMLEFGISRADLEALSKPRKEELRTDAENTATTLDVPQNFVRLWEHLAALADDCYLPYEHWISAFDESARFPLLCAAKLYQAIEQAVRDHDYNCFTRRCYTDATTRETIVRDILSAQRPVQD</sequence>
<dbReference type="AlphaFoldDB" id="A0A971ICU3"/>
<dbReference type="GO" id="GO:0051996">
    <property type="term" value="F:squalene synthase [NAD(P)H] activity"/>
    <property type="evidence" value="ECO:0007669"/>
    <property type="project" value="InterPro"/>
</dbReference>
<protein>
    <submittedName>
        <fullName evidence="3">Phytoene/squalene synthase family protein</fullName>
    </submittedName>
</protein>
<dbReference type="Proteomes" id="UP000767327">
    <property type="component" value="Unassembled WGS sequence"/>
</dbReference>
<dbReference type="InterPro" id="IPR044843">
    <property type="entry name" value="Trans_IPPS_bact-type"/>
</dbReference>
<dbReference type="PANTHER" id="PTHR31480">
    <property type="entry name" value="BIFUNCTIONAL LYCOPENE CYCLASE/PHYTOENE SYNTHASE"/>
    <property type="match status" value="1"/>
</dbReference>
<dbReference type="CDD" id="cd00683">
    <property type="entry name" value="Trans_IPPS_HH"/>
    <property type="match status" value="1"/>
</dbReference>
<comment type="pathway">
    <text evidence="1">Carotenoid biosynthesis; phytoene biosynthesis.</text>
</comment>
<dbReference type="InterPro" id="IPR019845">
    <property type="entry name" value="Squalene/phytoene_synthase_CS"/>
</dbReference>
<dbReference type="SFLD" id="SFLDG01212">
    <property type="entry name" value="Phytoene_synthase_like"/>
    <property type="match status" value="1"/>
</dbReference>
<organism evidence="3 4">
    <name type="scientific">Bifidobacterium crudilactis</name>
    <dbReference type="NCBI Taxonomy" id="327277"/>
    <lineage>
        <taxon>Bacteria</taxon>
        <taxon>Bacillati</taxon>
        <taxon>Actinomycetota</taxon>
        <taxon>Actinomycetes</taxon>
        <taxon>Bifidobacteriales</taxon>
        <taxon>Bifidobacteriaceae</taxon>
        <taxon>Bifidobacterium</taxon>
    </lineage>
</organism>
<dbReference type="GO" id="GO:0016117">
    <property type="term" value="P:carotenoid biosynthetic process"/>
    <property type="evidence" value="ECO:0007669"/>
    <property type="project" value="UniProtKB-ARBA"/>
</dbReference>
<name>A0A971ICU3_9BIFI</name>
<dbReference type="RefSeq" id="WP_273173268.1">
    <property type="nucleotide sequence ID" value="NZ_JAAXZR010000017.1"/>
</dbReference>
<dbReference type="SFLD" id="SFLDG01018">
    <property type="entry name" value="Squalene/Phytoene_Synthase_Lik"/>
    <property type="match status" value="1"/>
</dbReference>
<reference evidence="3" key="2">
    <citation type="submission" date="2020-01" db="EMBL/GenBank/DDBJ databases">
        <authorList>
            <person name="Campanaro S."/>
        </authorList>
    </citation>
    <scope>NUCLEOTIDE SEQUENCE</scope>
    <source>
        <strain evidence="3">AS01afH2WH_6</strain>
    </source>
</reference>
<dbReference type="InterPro" id="IPR002060">
    <property type="entry name" value="Squ/phyt_synthse"/>
</dbReference>
<dbReference type="Gene3D" id="1.10.600.10">
    <property type="entry name" value="Farnesyl Diphosphate Synthase"/>
    <property type="match status" value="1"/>
</dbReference>
<dbReference type="PROSITE" id="PS01045">
    <property type="entry name" value="SQUALEN_PHYTOEN_SYN_2"/>
    <property type="match status" value="1"/>
</dbReference>
<evidence type="ECO:0000256" key="1">
    <source>
        <dbReference type="ARBA" id="ARBA00004684"/>
    </source>
</evidence>
<dbReference type="Pfam" id="PF00494">
    <property type="entry name" value="SQS_PSY"/>
    <property type="match status" value="1"/>
</dbReference>